<reference evidence="3" key="1">
    <citation type="submission" date="2016-10" db="EMBL/GenBank/DDBJ databases">
        <authorList>
            <person name="Varghese N."/>
            <person name="Submissions S."/>
        </authorList>
    </citation>
    <scope>NUCLEOTIDE SEQUENCE [LARGE SCALE GENOMIC DNA]</scope>
    <source>
        <strain evidence="3">DSM 17834</strain>
    </source>
</reference>
<gene>
    <name evidence="2" type="ORF">SAMN05216190_11864</name>
</gene>
<evidence type="ECO:0000256" key="1">
    <source>
        <dbReference type="SAM" id="SignalP"/>
    </source>
</evidence>
<evidence type="ECO:0000313" key="2">
    <source>
        <dbReference type="EMBL" id="SFP77342.1"/>
    </source>
</evidence>
<name>A0A1I5T2S4_9PSED</name>
<dbReference type="OrthoDB" id="6903763at2"/>
<feature type="chain" id="PRO_5011659289" description="DUF2790 domain-containing protein" evidence="1">
    <location>
        <begin position="22"/>
        <end position="89"/>
    </location>
</feature>
<proteinExistence type="predicted"/>
<dbReference type="STRING" id="289003.SAMN05216190_11864"/>
<dbReference type="InterPro" id="IPR021245">
    <property type="entry name" value="DUF2790"/>
</dbReference>
<organism evidence="2 3">
    <name type="scientific">Pseudomonas borbori</name>
    <dbReference type="NCBI Taxonomy" id="289003"/>
    <lineage>
        <taxon>Bacteria</taxon>
        <taxon>Pseudomonadati</taxon>
        <taxon>Pseudomonadota</taxon>
        <taxon>Gammaproteobacteria</taxon>
        <taxon>Pseudomonadales</taxon>
        <taxon>Pseudomonadaceae</taxon>
        <taxon>Pseudomonas</taxon>
    </lineage>
</organism>
<keyword evidence="1" id="KW-0732">Signal</keyword>
<keyword evidence="3" id="KW-1185">Reference proteome</keyword>
<dbReference type="Proteomes" id="UP000198784">
    <property type="component" value="Unassembled WGS sequence"/>
</dbReference>
<protein>
    <recommendedName>
        <fullName evidence="4">DUF2790 domain-containing protein</fullName>
    </recommendedName>
</protein>
<dbReference type="Gene3D" id="2.30.140.50">
    <property type="entry name" value="Protein of unknown function DUF2790"/>
    <property type="match status" value="1"/>
</dbReference>
<dbReference type="EMBL" id="FOWX01000018">
    <property type="protein sequence ID" value="SFP77342.1"/>
    <property type="molecule type" value="Genomic_DNA"/>
</dbReference>
<feature type="signal peptide" evidence="1">
    <location>
        <begin position="1"/>
        <end position="21"/>
    </location>
</feature>
<accession>A0A1I5T2S4</accession>
<dbReference type="AlphaFoldDB" id="A0A1I5T2S4"/>
<dbReference type="RefSeq" id="WP_090502189.1">
    <property type="nucleotide sequence ID" value="NZ_FOWX01000018.1"/>
</dbReference>
<evidence type="ECO:0008006" key="4">
    <source>
        <dbReference type="Google" id="ProtNLM"/>
    </source>
</evidence>
<evidence type="ECO:0000313" key="3">
    <source>
        <dbReference type="Proteomes" id="UP000198784"/>
    </source>
</evidence>
<sequence length="89" mass="9749">MKRLIPLTLAATLGIAGTAWAQSYPSQEAEEVQAVDYHYGMSLDVQKVIHITDNSDKVGVVPATIIFLDSNGKLHKVNYLELGRYDSGD</sequence>
<dbReference type="Pfam" id="PF10976">
    <property type="entry name" value="DUF2790"/>
    <property type="match status" value="1"/>
</dbReference>